<gene>
    <name evidence="1" type="ORF">F4821DRAFT_251384</name>
</gene>
<keyword evidence="2" id="KW-1185">Reference proteome</keyword>
<evidence type="ECO:0000313" key="2">
    <source>
        <dbReference type="Proteomes" id="UP001497680"/>
    </source>
</evidence>
<protein>
    <submittedName>
        <fullName evidence="1">Uncharacterized protein</fullName>
    </submittedName>
</protein>
<comment type="caution">
    <text evidence="1">The sequence shown here is derived from an EMBL/GenBank/DDBJ whole genome shotgun (WGS) entry which is preliminary data.</text>
</comment>
<dbReference type="Proteomes" id="UP001497680">
    <property type="component" value="Unassembled WGS sequence"/>
</dbReference>
<sequence length="329" mass="36775">MATLTGISIQASGPTKPSQRDIAECPWKYRGYKDFTSFIAADPDFFAVRRFDKLHVRSILTLQDHLAELEEKLDAIDEQFSLKTTKIAGSGPPTVINCVSSGTNSNPAADATQAQQLPDVRDINNGTIRDDMPERAKLVSEVLAKLTEYDRLLLDHCILKNMPRAPERNIRNIKSWFATNHGAIMEKETRFIDVQDDLVSGCKEKTRLRQLFEDQVILRTHSFIGLFSKRPPPSMSPQDRDEVYHFSDQAVDVFESVAVFVAALLMLIAPLWILQALEEVYPKLAVITGFVMGFLLFLSLATLGRPFEILAATAGYSAVLVVFLELGNN</sequence>
<reference evidence="1 2" key="1">
    <citation type="journal article" date="2022" name="New Phytol.">
        <title>Ecological generalism drives hyperdiversity of secondary metabolite gene clusters in xylarialean endophytes.</title>
        <authorList>
            <person name="Franco M.E.E."/>
            <person name="Wisecaver J.H."/>
            <person name="Arnold A.E."/>
            <person name="Ju Y.M."/>
            <person name="Slot J.C."/>
            <person name="Ahrendt S."/>
            <person name="Moore L.P."/>
            <person name="Eastman K.E."/>
            <person name="Scott K."/>
            <person name="Konkel Z."/>
            <person name="Mondo S.J."/>
            <person name="Kuo A."/>
            <person name="Hayes R.D."/>
            <person name="Haridas S."/>
            <person name="Andreopoulos B."/>
            <person name="Riley R."/>
            <person name="LaButti K."/>
            <person name="Pangilinan J."/>
            <person name="Lipzen A."/>
            <person name="Amirebrahimi M."/>
            <person name="Yan J."/>
            <person name="Adam C."/>
            <person name="Keymanesh K."/>
            <person name="Ng V."/>
            <person name="Louie K."/>
            <person name="Northen T."/>
            <person name="Drula E."/>
            <person name="Henrissat B."/>
            <person name="Hsieh H.M."/>
            <person name="Youens-Clark K."/>
            <person name="Lutzoni F."/>
            <person name="Miadlikowska J."/>
            <person name="Eastwood D.C."/>
            <person name="Hamelin R.C."/>
            <person name="Grigoriev I.V."/>
            <person name="U'Ren J.M."/>
        </authorList>
    </citation>
    <scope>NUCLEOTIDE SEQUENCE [LARGE SCALE GENOMIC DNA]</scope>
    <source>
        <strain evidence="1 2">ER1909</strain>
    </source>
</reference>
<proteinExistence type="predicted"/>
<evidence type="ECO:0000313" key="1">
    <source>
        <dbReference type="EMBL" id="KAI6080504.1"/>
    </source>
</evidence>
<dbReference type="EMBL" id="MU394439">
    <property type="protein sequence ID" value="KAI6080504.1"/>
    <property type="molecule type" value="Genomic_DNA"/>
</dbReference>
<name>A0ACC0CJD9_9PEZI</name>
<organism evidence="1 2">
    <name type="scientific">Hypoxylon rubiginosum</name>
    <dbReference type="NCBI Taxonomy" id="110542"/>
    <lineage>
        <taxon>Eukaryota</taxon>
        <taxon>Fungi</taxon>
        <taxon>Dikarya</taxon>
        <taxon>Ascomycota</taxon>
        <taxon>Pezizomycotina</taxon>
        <taxon>Sordariomycetes</taxon>
        <taxon>Xylariomycetidae</taxon>
        <taxon>Xylariales</taxon>
        <taxon>Hypoxylaceae</taxon>
        <taxon>Hypoxylon</taxon>
    </lineage>
</organism>
<accession>A0ACC0CJD9</accession>